<dbReference type="EMBL" id="JAJKFW010000006">
    <property type="protein sequence ID" value="MCC9641360.1"/>
    <property type="molecule type" value="Genomic_DNA"/>
</dbReference>
<evidence type="ECO:0000313" key="3">
    <source>
        <dbReference type="Proteomes" id="UP001430306"/>
    </source>
</evidence>
<dbReference type="Proteomes" id="UP001430306">
    <property type="component" value="Unassembled WGS sequence"/>
</dbReference>
<keyword evidence="1" id="KW-0472">Membrane</keyword>
<protein>
    <submittedName>
        <fullName evidence="2">DUF1449 family protein</fullName>
    </submittedName>
</protein>
<evidence type="ECO:0000313" key="2">
    <source>
        <dbReference type="EMBL" id="MCC9641360.1"/>
    </source>
</evidence>
<keyword evidence="1" id="KW-0812">Transmembrane</keyword>
<feature type="transmembrane region" description="Helical" evidence="1">
    <location>
        <begin position="20"/>
        <end position="40"/>
    </location>
</feature>
<comment type="caution">
    <text evidence="2">The sequence shown here is derived from an EMBL/GenBank/DDBJ whole genome shotgun (WGS) entry which is preliminary data.</text>
</comment>
<feature type="transmembrane region" description="Helical" evidence="1">
    <location>
        <begin position="131"/>
        <end position="152"/>
    </location>
</feature>
<evidence type="ECO:0000256" key="1">
    <source>
        <dbReference type="SAM" id="Phobius"/>
    </source>
</evidence>
<keyword evidence="3" id="KW-1185">Reference proteome</keyword>
<reference evidence="2" key="1">
    <citation type="submission" date="2021-11" db="EMBL/GenBank/DDBJ databases">
        <title>Genome sequence.</title>
        <authorList>
            <person name="Sun Q."/>
        </authorList>
    </citation>
    <scope>NUCLEOTIDE SEQUENCE</scope>
    <source>
        <strain evidence="2">JC740</strain>
    </source>
</reference>
<accession>A0ABS8NCT3</accession>
<keyword evidence="1" id="KW-1133">Transmembrane helix</keyword>
<proteinExistence type="predicted"/>
<name>A0ABS8NCT3_9BACT</name>
<sequence>MLATNWTDRLDSILVGPMWPATVLAALFLFYVVIALLGVVDLGMDADLDLDVPEIDASDLGADLSPDLAGDVTGEPMHSDWLGGTGAATLKVMNLDRVPLVVWLSVFSVLFWVISFVMWFQFDIRRYEPTILTSALLTIRNGVLGVIATKIFTWPMHRMLVPPTEFHASTLVGGTAVIETRQADSDFGRAKFATDAAPLLISVRTEGEIIPKGGRVVVLNYDRANKTYLVRADDPPKI</sequence>
<dbReference type="RefSeq" id="WP_230271433.1">
    <property type="nucleotide sequence ID" value="NZ_JAJKFW010000006.1"/>
</dbReference>
<organism evidence="2 3">
    <name type="scientific">Rhodopirellula halodulae</name>
    <dbReference type="NCBI Taxonomy" id="2894198"/>
    <lineage>
        <taxon>Bacteria</taxon>
        <taxon>Pseudomonadati</taxon>
        <taxon>Planctomycetota</taxon>
        <taxon>Planctomycetia</taxon>
        <taxon>Pirellulales</taxon>
        <taxon>Pirellulaceae</taxon>
        <taxon>Rhodopirellula</taxon>
    </lineage>
</organism>
<gene>
    <name evidence="2" type="ORF">LOC71_03670</name>
</gene>
<feature type="transmembrane region" description="Helical" evidence="1">
    <location>
        <begin position="100"/>
        <end position="119"/>
    </location>
</feature>